<feature type="transmembrane region" description="Helical" evidence="1">
    <location>
        <begin position="6"/>
        <end position="22"/>
    </location>
</feature>
<dbReference type="Proteomes" id="UP000000212">
    <property type="component" value="Chromosome"/>
</dbReference>
<organism evidence="3 4">
    <name type="scientific">Carnobacterium maltaromaticum LMA28</name>
    <dbReference type="NCBI Taxonomy" id="1234679"/>
    <lineage>
        <taxon>Bacteria</taxon>
        <taxon>Bacillati</taxon>
        <taxon>Bacillota</taxon>
        <taxon>Bacilli</taxon>
        <taxon>Lactobacillales</taxon>
        <taxon>Carnobacteriaceae</taxon>
        <taxon>Carnobacterium</taxon>
    </lineage>
</organism>
<dbReference type="HOGENOM" id="CLU_760092_0_0_9"/>
<keyword evidence="1" id="KW-1133">Transmembrane helix</keyword>
<dbReference type="OrthoDB" id="2234896at2"/>
<feature type="transmembrane region" description="Helical" evidence="1">
    <location>
        <begin position="197"/>
        <end position="214"/>
    </location>
</feature>
<dbReference type="GO" id="GO:0016747">
    <property type="term" value="F:acyltransferase activity, transferring groups other than amino-acyl groups"/>
    <property type="evidence" value="ECO:0007669"/>
    <property type="project" value="InterPro"/>
</dbReference>
<evidence type="ECO:0000313" key="3">
    <source>
        <dbReference type="EMBL" id="CCO10390.2"/>
    </source>
</evidence>
<feature type="transmembrane region" description="Helical" evidence="1">
    <location>
        <begin position="325"/>
        <end position="347"/>
    </location>
</feature>
<name>K8E2W0_CARML</name>
<keyword evidence="4" id="KW-1185">Reference proteome</keyword>
<protein>
    <submittedName>
        <fullName evidence="3">Membrane protein</fullName>
    </submittedName>
</protein>
<feature type="domain" description="Acyltransferase 3" evidence="2">
    <location>
        <begin position="34"/>
        <end position="344"/>
    </location>
</feature>
<gene>
    <name evidence="3" type="ORF">BN424_926</name>
</gene>
<dbReference type="Pfam" id="PF01757">
    <property type="entry name" value="Acyl_transf_3"/>
    <property type="match status" value="1"/>
</dbReference>
<dbReference type="KEGG" id="cml:BN424_926"/>
<feature type="transmembrane region" description="Helical" evidence="1">
    <location>
        <begin position="72"/>
        <end position="93"/>
    </location>
</feature>
<feature type="transmembrane region" description="Helical" evidence="1">
    <location>
        <begin position="105"/>
        <end position="125"/>
    </location>
</feature>
<dbReference type="EMBL" id="HE999757">
    <property type="protein sequence ID" value="CCO10390.2"/>
    <property type="molecule type" value="Genomic_DNA"/>
</dbReference>
<reference evidence="4" key="1">
    <citation type="journal article" date="2013" name="Genome Announc.">
        <title>Complete Chromosome Sequence of Carnobacterium maltaromaticum LMA 28.</title>
        <authorList>
            <person name="Cailliez-Grimal C."/>
            <person name="Chaillou S."/>
            <person name="Anba-Mondoloni J."/>
            <person name="Loux V."/>
            <person name="Afzal M.I."/>
            <person name="Rahman A."/>
            <person name="Kergourlay G."/>
            <person name="Champomier-Verges M.C."/>
            <person name="Zagorec M."/>
            <person name="Dalgaard P."/>
            <person name="Leisner J.J."/>
            <person name="Prevost H."/>
            <person name="Revol-Junelles A.M."/>
            <person name="Borges F."/>
        </authorList>
    </citation>
    <scope>NUCLEOTIDE SEQUENCE</scope>
    <source>
        <strain evidence="4">LMA28</strain>
    </source>
</reference>
<evidence type="ECO:0000313" key="4">
    <source>
        <dbReference type="Proteomes" id="UP000000212"/>
    </source>
</evidence>
<feature type="transmembrane region" description="Helical" evidence="1">
    <location>
        <begin position="293"/>
        <end position="313"/>
    </location>
</feature>
<keyword evidence="1" id="KW-0472">Membrane</keyword>
<proteinExistence type="predicted"/>
<dbReference type="STRING" id="1234679.BN424_926"/>
<dbReference type="eggNOG" id="COG3274">
    <property type="taxonomic scope" value="Bacteria"/>
</dbReference>
<dbReference type="InterPro" id="IPR002656">
    <property type="entry name" value="Acyl_transf_3_dom"/>
</dbReference>
<feature type="transmembrane region" description="Helical" evidence="1">
    <location>
        <begin position="252"/>
        <end position="272"/>
    </location>
</feature>
<keyword evidence="1" id="KW-0812">Transmembrane</keyword>
<accession>K8E2W0</accession>
<sequence length="364" mass="42427">MYITLYASFLILFFIFFKNKKIKLPENSHKKDPTIDFVKVLATIFVVTVHQFGDIGYYDQNLNRFTMILSSVFFEIVLTGVPIFLIISGFLLYKKEATKQYYFNIFYFLIPASIGIFVANIFWAVHEQSLLVFLKPLPYYVPLYTVLYLIAPFINLILKKVSKKGILCLLCLLILVIISPDLLLLNWDYSLLYIHRKIARLTYPIMYYTLGALIHKFDFKVGTKKLILIALITISVTVYEKFILLFNQNPSYIFGYYNGLPTMLLAVVVFLLSRNINFKSSMQREFFLKFSKLSLYFYLLSNVSGRLINEFIVSHMSYNLNFFEMPLWVVLIIASSYPVIIICYSLSGSVTTYLKEKTSQKNNI</sequence>
<feature type="transmembrane region" description="Helical" evidence="1">
    <location>
        <begin position="165"/>
        <end position="185"/>
    </location>
</feature>
<dbReference type="AlphaFoldDB" id="K8E2W0"/>
<feature type="transmembrane region" description="Helical" evidence="1">
    <location>
        <begin position="226"/>
        <end position="246"/>
    </location>
</feature>
<evidence type="ECO:0000259" key="2">
    <source>
        <dbReference type="Pfam" id="PF01757"/>
    </source>
</evidence>
<dbReference type="RefSeq" id="WP_016356354.1">
    <property type="nucleotide sequence ID" value="NC_019425.2"/>
</dbReference>
<evidence type="ECO:0000256" key="1">
    <source>
        <dbReference type="SAM" id="Phobius"/>
    </source>
</evidence>
<feature type="transmembrane region" description="Helical" evidence="1">
    <location>
        <begin position="137"/>
        <end position="158"/>
    </location>
</feature>